<dbReference type="Pfam" id="PF23275">
    <property type="entry name" value="TPR_23"/>
    <property type="match status" value="1"/>
</dbReference>
<gene>
    <name evidence="3" type="ORF">J5V16_19385</name>
</gene>
<organism evidence="3 4">
    <name type="scientific">Glycomyces niveus</name>
    <dbReference type="NCBI Taxonomy" id="2820287"/>
    <lineage>
        <taxon>Bacteria</taxon>
        <taxon>Bacillati</taxon>
        <taxon>Actinomycetota</taxon>
        <taxon>Actinomycetes</taxon>
        <taxon>Glycomycetales</taxon>
        <taxon>Glycomycetaceae</taxon>
        <taxon>Glycomyces</taxon>
    </lineage>
</organism>
<dbReference type="EMBL" id="JAGFNP010000012">
    <property type="protein sequence ID" value="MBO3734998.1"/>
    <property type="molecule type" value="Genomic_DNA"/>
</dbReference>
<comment type="caution">
    <text evidence="3">The sequence shown here is derived from an EMBL/GenBank/DDBJ whole genome shotgun (WGS) entry which is preliminary data.</text>
</comment>
<dbReference type="InterPro" id="IPR057037">
    <property type="entry name" value="TPR_rep_actino"/>
</dbReference>
<sequence length="846" mass="91129">MPSIPTAASLNVPESKADVPSLREGATEFESKSGTIIGRGGDVMAQMNATAVEFTELVSEQLRSKGAESIEAARKAMEGSVWGSAVTGKWADAAETYQQLAANYTALWSEAVSSGFGVTAESAGVTGGMPGDVASRVMDNAMAEAGAERLAGMQGVVNAAYETYKAEAKTAGSHLKQGPTPANLKALAAGGTTTWALFNVFGAKAGVPPLDGAEGKRLAEAMVDYLAGKDGDIPPALLAKIKALLSLGLHAQDLQGQPGKQLAPAQLDFLEQLFKGMDIPWNDNDPNAGNLLYMLPAWLKDREVPAGDQSLILGAFGGGLLAASNEKLGGGFGRLPESLRNTLGYYTGKVDDFSVPELHDQLIGLAPMLGATDDKGVGLGRLQGGKEFSASLTLAVSDFYSDVMARRPAYSVPYTDLEQYVPDLLGASTRNHEANYELLTGKFQHPDLGKDTPEYLVRSLFGHQWKDDGKAAAGLIDWIGTDAGSKDQATADRATEAAYALFTTVTDRDNASGIWKESAYDFFTDSYGKIGSFEKAPIGAANGAITYSMAKAAVPYLDYFAETDTGGKDQLFMSKDPRAADMYLSQQTREDFVELIMGGDASRDKFGAEVYRNVLLDAHYADGWKDTEEANDEAMRTGRLMGLLDTGFQRVFDDANVDANARTTESTQHANWARAGAAAVKEVVTELPFVRGLGRGTQQIIRQVAESFKWTPGVSQSYDLIWEKGVAPKPEDFDRKGDPSYEQFNFAVTHTVIEQQLKDANSGLTIEDVRKTDARLVEQDANGKWQLRSAAELMELNEPSGKAADKGMYTYSDAERQLHRLLEDKLKTKVDKFNDTFNNQRKDTGS</sequence>
<evidence type="ECO:0000313" key="4">
    <source>
        <dbReference type="Proteomes" id="UP000681341"/>
    </source>
</evidence>
<name>A0ABS3U893_9ACTN</name>
<proteinExistence type="predicted"/>
<feature type="domain" description="TPR repeat" evidence="2">
    <location>
        <begin position="249"/>
        <end position="478"/>
    </location>
</feature>
<accession>A0ABS3U893</accession>
<evidence type="ECO:0000313" key="3">
    <source>
        <dbReference type="EMBL" id="MBO3734998.1"/>
    </source>
</evidence>
<dbReference type="RefSeq" id="WP_208498620.1">
    <property type="nucleotide sequence ID" value="NZ_JAGFNP010000012.1"/>
</dbReference>
<reference evidence="3 4" key="1">
    <citation type="submission" date="2021-03" db="EMBL/GenBank/DDBJ databases">
        <title>Glycomyces sp. nov., a novel actinomycete isolated from soil.</title>
        <authorList>
            <person name="Yang X."/>
            <person name="Xu X."/>
        </authorList>
    </citation>
    <scope>NUCLEOTIDE SEQUENCE [LARGE SCALE GENOMIC DNA]</scope>
    <source>
        <strain evidence="3 4">NEAU-S30</strain>
    </source>
</reference>
<keyword evidence="4" id="KW-1185">Reference proteome</keyword>
<evidence type="ECO:0000259" key="2">
    <source>
        <dbReference type="Pfam" id="PF23275"/>
    </source>
</evidence>
<protein>
    <recommendedName>
        <fullName evidence="2">TPR repeat domain-containing protein</fullName>
    </recommendedName>
</protein>
<feature type="region of interest" description="Disordered" evidence="1">
    <location>
        <begin position="1"/>
        <end position="25"/>
    </location>
</feature>
<dbReference type="Proteomes" id="UP000681341">
    <property type="component" value="Unassembled WGS sequence"/>
</dbReference>
<evidence type="ECO:0000256" key="1">
    <source>
        <dbReference type="SAM" id="MobiDB-lite"/>
    </source>
</evidence>